<dbReference type="RefSeq" id="WP_190878321.1">
    <property type="nucleotide sequence ID" value="NZ_CP159837.1"/>
</dbReference>
<dbReference type="InterPro" id="IPR008538">
    <property type="entry name" value="Uma2"/>
</dbReference>
<dbReference type="Gene3D" id="3.90.1570.10">
    <property type="entry name" value="tt1808, chain A"/>
    <property type="match status" value="1"/>
</dbReference>
<organism evidence="2">
    <name type="scientific">Planktothricoides raciborskii GIHE-MW2</name>
    <dbReference type="NCBI Taxonomy" id="2792601"/>
    <lineage>
        <taxon>Bacteria</taxon>
        <taxon>Bacillati</taxon>
        <taxon>Cyanobacteriota</taxon>
        <taxon>Cyanophyceae</taxon>
        <taxon>Oscillatoriophycideae</taxon>
        <taxon>Oscillatoriales</taxon>
        <taxon>Oscillatoriaceae</taxon>
        <taxon>Planktothricoides</taxon>
    </lineage>
</organism>
<keyword evidence="2" id="KW-0255">Endonuclease</keyword>
<feature type="domain" description="Putative restriction endonuclease" evidence="1">
    <location>
        <begin position="31"/>
        <end position="194"/>
    </location>
</feature>
<dbReference type="InterPro" id="IPR011335">
    <property type="entry name" value="Restrct_endonuc-II-like"/>
</dbReference>
<keyword evidence="2" id="KW-0540">Nuclease</keyword>
<dbReference type="Pfam" id="PF05685">
    <property type="entry name" value="Uma2"/>
    <property type="match status" value="1"/>
</dbReference>
<dbReference type="GO" id="GO:0004519">
    <property type="term" value="F:endonuclease activity"/>
    <property type="evidence" value="ECO:0007669"/>
    <property type="project" value="UniProtKB-KW"/>
</dbReference>
<gene>
    <name evidence="2" type="ORF">ABWT76_002186</name>
</gene>
<proteinExistence type="predicted"/>
<evidence type="ECO:0000313" key="2">
    <source>
        <dbReference type="EMBL" id="XCM39279.1"/>
    </source>
</evidence>
<name>A0AAU8JMC0_9CYAN</name>
<dbReference type="EMBL" id="CP159837">
    <property type="protein sequence ID" value="XCM39279.1"/>
    <property type="molecule type" value="Genomic_DNA"/>
</dbReference>
<keyword evidence="2" id="KW-0378">Hydrolase</keyword>
<dbReference type="CDD" id="cd06260">
    <property type="entry name" value="DUF820-like"/>
    <property type="match status" value="1"/>
</dbReference>
<dbReference type="AlphaFoldDB" id="A0AAU8JMC0"/>
<dbReference type="SUPFAM" id="SSF52980">
    <property type="entry name" value="Restriction endonuclease-like"/>
    <property type="match status" value="1"/>
</dbReference>
<reference evidence="2" key="1">
    <citation type="submission" date="2024-07" db="EMBL/GenBank/DDBJ databases">
        <authorList>
            <person name="Kim Y.J."/>
            <person name="Jeong J.Y."/>
        </authorList>
    </citation>
    <scope>NUCLEOTIDE SEQUENCE</scope>
    <source>
        <strain evidence="2">GIHE-MW2</strain>
    </source>
</reference>
<dbReference type="PANTHER" id="PTHR35400:SF3">
    <property type="entry name" value="SLL1072 PROTEIN"/>
    <property type="match status" value="1"/>
</dbReference>
<accession>A0AAU8JMC0</accession>
<sequence length="217" mass="24059">MTTFKPIAPPVKMPPLENGDRLTRYEFERRYHAMPDGKKAELIEGIVYMASPLRAKSHGKPHARIMTWLGTYEAMTPGVEVLDNATVIFDMDNEAQPDALLRIEQGGLSRITADDYVAGAPELIVEIAASTASIDRHKKLHVYRRNGVQEYIIWRVDDGELDWFYLKDGEYLPLSANSSGIICSEVFPGLWLDTAALLSGDIAKVLAVLQQGLASAV</sequence>
<dbReference type="PANTHER" id="PTHR35400">
    <property type="entry name" value="SLR1083 PROTEIN"/>
    <property type="match status" value="1"/>
</dbReference>
<protein>
    <submittedName>
        <fullName evidence="2">Uma2 family endonuclease</fullName>
    </submittedName>
</protein>
<evidence type="ECO:0000259" key="1">
    <source>
        <dbReference type="Pfam" id="PF05685"/>
    </source>
</evidence>
<dbReference type="InterPro" id="IPR012296">
    <property type="entry name" value="Nuclease_put_TT1808"/>
</dbReference>